<gene>
    <name evidence="2" type="ORF">NYP16_14320</name>
</gene>
<dbReference type="Pfam" id="PF06055">
    <property type="entry name" value="ExoD"/>
    <property type="match status" value="1"/>
</dbReference>
<reference evidence="2" key="2">
    <citation type="journal article" date="2023" name="Syst. Appl. Microbiol.">
        <title>Govania unica gen. nov., sp. nov., a rare biosphere bacterium that represents a novel family in the class Alphaproteobacteria.</title>
        <authorList>
            <person name="Vandamme P."/>
            <person name="Peeters C."/>
            <person name="Hettiarachchi A."/>
            <person name="Cnockaert M."/>
            <person name="Carlier A."/>
        </authorList>
    </citation>
    <scope>NUCLEOTIDE SEQUENCE</scope>
    <source>
        <strain evidence="2">LMG 31809</strain>
    </source>
</reference>
<proteinExistence type="predicted"/>
<feature type="transmembrane region" description="Helical" evidence="1">
    <location>
        <begin position="38"/>
        <end position="56"/>
    </location>
</feature>
<name>A0A9X3Z8P5_9PROT</name>
<protein>
    <submittedName>
        <fullName evidence="2">Exopolysaccharide biosynthesis protein</fullName>
    </submittedName>
</protein>
<dbReference type="EMBL" id="JANWOI010000006">
    <property type="protein sequence ID" value="MDA5195123.1"/>
    <property type="molecule type" value="Genomic_DNA"/>
</dbReference>
<organism evidence="2 3">
    <name type="scientific">Govanella unica</name>
    <dbReference type="NCBI Taxonomy" id="2975056"/>
    <lineage>
        <taxon>Bacteria</taxon>
        <taxon>Pseudomonadati</taxon>
        <taxon>Pseudomonadota</taxon>
        <taxon>Alphaproteobacteria</taxon>
        <taxon>Emcibacterales</taxon>
        <taxon>Govanellaceae</taxon>
        <taxon>Govanella</taxon>
    </lineage>
</organism>
<feature type="transmembrane region" description="Helical" evidence="1">
    <location>
        <begin position="176"/>
        <end position="205"/>
    </location>
</feature>
<keyword evidence="1" id="KW-1133">Transmembrane helix</keyword>
<dbReference type="PIRSF" id="PIRSF033239">
    <property type="entry name" value="ExoD"/>
    <property type="match status" value="1"/>
</dbReference>
<keyword evidence="3" id="KW-1185">Reference proteome</keyword>
<evidence type="ECO:0000313" key="3">
    <source>
        <dbReference type="Proteomes" id="UP001141619"/>
    </source>
</evidence>
<accession>A0A9X3Z8P5</accession>
<dbReference type="InterPro" id="IPR010331">
    <property type="entry name" value="ExoD"/>
</dbReference>
<comment type="caution">
    <text evidence="2">The sequence shown here is derived from an EMBL/GenBank/DDBJ whole genome shotgun (WGS) entry which is preliminary data.</text>
</comment>
<keyword evidence="1" id="KW-0812">Transmembrane</keyword>
<dbReference type="PANTHER" id="PTHR41795">
    <property type="entry name" value="EXOPOLYSACCHARIDE SYNTHESIS PROTEIN"/>
    <property type="match status" value="1"/>
</dbReference>
<keyword evidence="1" id="KW-0472">Membrane</keyword>
<dbReference type="Proteomes" id="UP001141619">
    <property type="component" value="Unassembled WGS sequence"/>
</dbReference>
<evidence type="ECO:0000313" key="2">
    <source>
        <dbReference type="EMBL" id="MDA5195123.1"/>
    </source>
</evidence>
<feature type="transmembrane region" description="Helical" evidence="1">
    <location>
        <begin position="123"/>
        <end position="146"/>
    </location>
</feature>
<dbReference type="PANTHER" id="PTHR41795:SF1">
    <property type="entry name" value="EXOPOLYSACCHARIDE SYNTHESIS PROTEIN"/>
    <property type="match status" value="1"/>
</dbReference>
<sequence>MKPPHSARDKRSISVALRDFIDGWEGERVSLNDLRLALADRAYGALMVFFAAPNLIPVSIPGMSAVLGIPLMLLSVQLMIGQPHPWFPKFLGRRSFATRDFKLVLDRVLPILAHLERVLRPRVSWLTAWGGERFLGFACLILATVLSLPIPFGNFLPALAILLMALALIEKDGLAYLIGLAVGIASLVIASGVVIGLATAAFFAIEKLLS</sequence>
<dbReference type="AlphaFoldDB" id="A0A9X3Z8P5"/>
<evidence type="ECO:0000256" key="1">
    <source>
        <dbReference type="SAM" id="Phobius"/>
    </source>
</evidence>
<dbReference type="RefSeq" id="WP_274944838.1">
    <property type="nucleotide sequence ID" value="NZ_JANWOI010000006.1"/>
</dbReference>
<reference evidence="2" key="1">
    <citation type="submission" date="2022-08" db="EMBL/GenBank/DDBJ databases">
        <authorList>
            <person name="Vandamme P."/>
            <person name="Hettiarachchi A."/>
            <person name="Peeters C."/>
            <person name="Cnockaert M."/>
            <person name="Carlier A."/>
        </authorList>
    </citation>
    <scope>NUCLEOTIDE SEQUENCE</scope>
    <source>
        <strain evidence="2">LMG 31809</strain>
    </source>
</reference>